<dbReference type="Pfam" id="PF05637">
    <property type="entry name" value="Glyco_transf_34"/>
    <property type="match status" value="1"/>
</dbReference>
<dbReference type="PANTHER" id="PTHR31306">
    <property type="entry name" value="ALPHA-1,6-MANNOSYLTRANSFERASE MNN11-RELATED"/>
    <property type="match status" value="1"/>
</dbReference>
<dbReference type="RefSeq" id="XP_033653335.1">
    <property type="nucleotide sequence ID" value="XM_033802910.1"/>
</dbReference>
<dbReference type="PANTHER" id="PTHR31306:SF4">
    <property type="entry name" value="ALPHA-1,2-GALACTOSYLTRANSFERASE"/>
    <property type="match status" value="1"/>
</dbReference>
<organism evidence="5 6">
    <name type="scientific">Westerdykella ornata</name>
    <dbReference type="NCBI Taxonomy" id="318751"/>
    <lineage>
        <taxon>Eukaryota</taxon>
        <taxon>Fungi</taxon>
        <taxon>Dikarya</taxon>
        <taxon>Ascomycota</taxon>
        <taxon>Pezizomycotina</taxon>
        <taxon>Dothideomycetes</taxon>
        <taxon>Pleosporomycetidae</taxon>
        <taxon>Pleosporales</taxon>
        <taxon>Sporormiaceae</taxon>
        <taxon>Westerdykella</taxon>
    </lineage>
</organism>
<evidence type="ECO:0000256" key="4">
    <source>
        <dbReference type="SAM" id="Phobius"/>
    </source>
</evidence>
<gene>
    <name evidence="5" type="ORF">EI97DRAFT_55559</name>
</gene>
<keyword evidence="6" id="KW-1185">Reference proteome</keyword>
<dbReference type="GO" id="GO:0000139">
    <property type="term" value="C:Golgi membrane"/>
    <property type="evidence" value="ECO:0007669"/>
    <property type="project" value="TreeGrafter"/>
</dbReference>
<evidence type="ECO:0000256" key="2">
    <source>
        <dbReference type="ARBA" id="ARBA00022676"/>
    </source>
</evidence>
<keyword evidence="3" id="KW-0808">Transferase</keyword>
<dbReference type="GO" id="GO:0016757">
    <property type="term" value="F:glycosyltransferase activity"/>
    <property type="evidence" value="ECO:0007669"/>
    <property type="project" value="UniProtKB-KW"/>
</dbReference>
<name>A0A6A6JJD4_WESOR</name>
<keyword evidence="4" id="KW-0472">Membrane</keyword>
<evidence type="ECO:0000256" key="3">
    <source>
        <dbReference type="ARBA" id="ARBA00022679"/>
    </source>
</evidence>
<accession>A0A6A6JJD4</accession>
<dbReference type="GeneID" id="54556085"/>
<keyword evidence="4" id="KW-1133">Transmembrane helix</keyword>
<dbReference type="GO" id="GO:0006487">
    <property type="term" value="P:protein N-linked glycosylation"/>
    <property type="evidence" value="ECO:0007669"/>
    <property type="project" value="TreeGrafter"/>
</dbReference>
<feature type="transmembrane region" description="Helical" evidence="4">
    <location>
        <begin position="12"/>
        <end position="30"/>
    </location>
</feature>
<dbReference type="InterPro" id="IPR008630">
    <property type="entry name" value="Glyco_trans_34"/>
</dbReference>
<evidence type="ECO:0000313" key="6">
    <source>
        <dbReference type="Proteomes" id="UP000800097"/>
    </source>
</evidence>
<comment type="similarity">
    <text evidence="1">Belongs to the glycosyltransferase 34 family.</text>
</comment>
<reference evidence="5" key="1">
    <citation type="journal article" date="2020" name="Stud. Mycol.">
        <title>101 Dothideomycetes genomes: a test case for predicting lifestyles and emergence of pathogens.</title>
        <authorList>
            <person name="Haridas S."/>
            <person name="Albert R."/>
            <person name="Binder M."/>
            <person name="Bloem J."/>
            <person name="Labutti K."/>
            <person name="Salamov A."/>
            <person name="Andreopoulos B."/>
            <person name="Baker S."/>
            <person name="Barry K."/>
            <person name="Bills G."/>
            <person name="Bluhm B."/>
            <person name="Cannon C."/>
            <person name="Castanera R."/>
            <person name="Culley D."/>
            <person name="Daum C."/>
            <person name="Ezra D."/>
            <person name="Gonzalez J."/>
            <person name="Henrissat B."/>
            <person name="Kuo A."/>
            <person name="Liang C."/>
            <person name="Lipzen A."/>
            <person name="Lutzoni F."/>
            <person name="Magnuson J."/>
            <person name="Mondo S."/>
            <person name="Nolan M."/>
            <person name="Ohm R."/>
            <person name="Pangilinan J."/>
            <person name="Park H.-J."/>
            <person name="Ramirez L."/>
            <person name="Alfaro M."/>
            <person name="Sun H."/>
            <person name="Tritt A."/>
            <person name="Yoshinaga Y."/>
            <person name="Zwiers L.-H."/>
            <person name="Turgeon B."/>
            <person name="Goodwin S."/>
            <person name="Spatafora J."/>
            <person name="Crous P."/>
            <person name="Grigoriev I."/>
        </authorList>
    </citation>
    <scope>NUCLEOTIDE SEQUENCE</scope>
    <source>
        <strain evidence="5">CBS 379.55</strain>
    </source>
</reference>
<evidence type="ECO:0008006" key="7">
    <source>
        <dbReference type="Google" id="ProtNLM"/>
    </source>
</evidence>
<sequence length="348" mass="40022">MQTFQLLPRKSVLLGITLVAFFVVLFRLYGDVPVEYYRNLSPDEGALPDVQVQNDKPQPGYFKAQPEWDWKVPPRARGWEGYAKSPRNRDVVVLTASDGGGHNSAIPNVLQRVLGDRKNYCDKHGYTNLWLNTSRYDIGAAHRTWSKIPAVAEAFYLYPEAEWVWLIDTDIIIMTPEYDLVEQILSPNAIKRGLMRGTPILDGQLKKNPTNISTPDEFRVEDIDILITQDHQSVNTGSTFFRRTAFTRYLLEIMTDYKMLMGSEHPGAEQDALKHLMLEHPLVRKHVGIYPQRKFNAYVQGGDNMGYRDGDLLVHFAGCWVGGKCQEWFEQFWEKKGHTDKWRPEGSQ</sequence>
<dbReference type="EMBL" id="ML986495">
    <property type="protein sequence ID" value="KAF2275796.1"/>
    <property type="molecule type" value="Genomic_DNA"/>
</dbReference>
<evidence type="ECO:0000313" key="5">
    <source>
        <dbReference type="EMBL" id="KAF2275796.1"/>
    </source>
</evidence>
<dbReference type="InterPro" id="IPR029044">
    <property type="entry name" value="Nucleotide-diphossugar_trans"/>
</dbReference>
<protein>
    <recommendedName>
        <fullName evidence="7">Glycosyltransferase family 34 protein</fullName>
    </recommendedName>
</protein>
<dbReference type="OrthoDB" id="205108at2759"/>
<dbReference type="Gene3D" id="3.90.550.10">
    <property type="entry name" value="Spore Coat Polysaccharide Biosynthesis Protein SpsA, Chain A"/>
    <property type="match status" value="1"/>
</dbReference>
<evidence type="ECO:0000256" key="1">
    <source>
        <dbReference type="ARBA" id="ARBA00005664"/>
    </source>
</evidence>
<dbReference type="Proteomes" id="UP000800097">
    <property type="component" value="Unassembled WGS sequence"/>
</dbReference>
<dbReference type="AlphaFoldDB" id="A0A6A6JJD4"/>
<proteinExistence type="inferred from homology"/>
<keyword evidence="2" id="KW-0328">Glycosyltransferase</keyword>
<keyword evidence="4" id="KW-0812">Transmembrane</keyword>